<protein>
    <submittedName>
        <fullName evidence="1">Uncharacterized protein</fullName>
    </submittedName>
</protein>
<dbReference type="AlphaFoldDB" id="A0A090G9R9"/>
<proteinExistence type="predicted"/>
<name>A0A090G9R9_MESPL</name>
<dbReference type="Proteomes" id="UP000046122">
    <property type="component" value="Unassembled WGS sequence"/>
</dbReference>
<accession>A0A090G9R9</accession>
<evidence type="ECO:0000313" key="1">
    <source>
        <dbReference type="EMBL" id="CDX59991.1"/>
    </source>
</evidence>
<reference evidence="1 2" key="1">
    <citation type="submission" date="2014-08" db="EMBL/GenBank/DDBJ databases">
        <authorList>
            <person name="Moulin Lionel"/>
        </authorList>
    </citation>
    <scope>NUCLEOTIDE SEQUENCE [LARGE SCALE GENOMIC DNA]</scope>
</reference>
<evidence type="ECO:0000313" key="2">
    <source>
        <dbReference type="Proteomes" id="UP000046122"/>
    </source>
</evidence>
<gene>
    <name evidence="1" type="ORF">MPL3365_300010</name>
</gene>
<organism evidence="1 2">
    <name type="scientific">Mesorhizobium plurifarium</name>
    <dbReference type="NCBI Taxonomy" id="69974"/>
    <lineage>
        <taxon>Bacteria</taxon>
        <taxon>Pseudomonadati</taxon>
        <taxon>Pseudomonadota</taxon>
        <taxon>Alphaproteobacteria</taxon>
        <taxon>Hyphomicrobiales</taxon>
        <taxon>Phyllobacteriaceae</taxon>
        <taxon>Mesorhizobium</taxon>
    </lineage>
</organism>
<sequence length="183" mass="20819">MKRRRRQPILYCRKLAEQRPGKIGAQIRHGIFYAWPDVALRLVDQPPAVAAQRNDPAPLVFFRGVDLDKPQLGKQRHAARHARLRDTQGLRQLADRQRAQPVERGEQRVLARLDAHVQAVEHALRVGLQLLAYALHPAAETEKAEGSKNVFHGWLVITYNLIYNIAWKYQADLFVSVAAADGR</sequence>
<dbReference type="EMBL" id="CCNE01000024">
    <property type="protein sequence ID" value="CDX59991.1"/>
    <property type="molecule type" value="Genomic_DNA"/>
</dbReference>